<sequence>MGRNRSVSGMCRVMVSGLVLAGAAVSLAGCEAYDEAARERCSKTKPDMSLLREGDMTAFLTPCGLQGVADATGRVRLHYQPPRRDGTLPVSANANFTVSEEGGSRGRIWYLCMPVPALPVSAPPAPALPSSGSLSSAASSSGSLSSAQPVTPSRAPAGAGSAAKPAVAAVPSFISPGSQQAVCRYAGSGVDRMSLTYDRDDAASHDPRNW</sequence>
<feature type="signal peptide" evidence="2">
    <location>
        <begin position="1"/>
        <end position="28"/>
    </location>
</feature>
<feature type="chain" id="PRO_5047504504" description="Lipoprotein" evidence="2">
    <location>
        <begin position="29"/>
        <end position="210"/>
    </location>
</feature>
<protein>
    <recommendedName>
        <fullName evidence="5">Lipoprotein</fullName>
    </recommendedName>
</protein>
<comment type="caution">
    <text evidence="3">The sequence shown here is derived from an EMBL/GenBank/DDBJ whole genome shotgun (WGS) entry which is preliminary data.</text>
</comment>
<dbReference type="RefSeq" id="WP_173583542.1">
    <property type="nucleotide sequence ID" value="NZ_WOTB01000013.1"/>
</dbReference>
<dbReference type="PROSITE" id="PS51257">
    <property type="entry name" value="PROKAR_LIPOPROTEIN"/>
    <property type="match status" value="1"/>
</dbReference>
<reference evidence="3 4" key="1">
    <citation type="journal article" date="2020" name="Int. J. Syst. Evol. Microbiol.">
        <title>Novel acetic acid bacteria from cider fermentations: Acetobacter conturbans sp. nov. and Acetobacter fallax sp. nov.</title>
        <authorList>
            <person name="Sombolestani A.S."/>
            <person name="Cleenwerck I."/>
            <person name="Cnockaert M."/>
            <person name="Borremans W."/>
            <person name="Wieme A.D."/>
            <person name="De Vuyst L."/>
            <person name="Vandamme P."/>
        </authorList>
    </citation>
    <scope>NUCLEOTIDE SEQUENCE [LARGE SCALE GENOMIC DNA]</scope>
    <source>
        <strain evidence="3 4">LMG 30640</strain>
    </source>
</reference>
<keyword evidence="4" id="KW-1185">Reference proteome</keyword>
<dbReference type="EMBL" id="WOTB01000013">
    <property type="protein sequence ID" value="NHN85146.1"/>
    <property type="molecule type" value="Genomic_DNA"/>
</dbReference>
<evidence type="ECO:0000256" key="1">
    <source>
        <dbReference type="SAM" id="MobiDB-lite"/>
    </source>
</evidence>
<name>A0ABX0JRK2_9PROT</name>
<proteinExistence type="predicted"/>
<organism evidence="3 4">
    <name type="scientific">Acetobacter musti</name>
    <dbReference type="NCBI Taxonomy" id="864732"/>
    <lineage>
        <taxon>Bacteria</taxon>
        <taxon>Pseudomonadati</taxon>
        <taxon>Pseudomonadota</taxon>
        <taxon>Alphaproteobacteria</taxon>
        <taxon>Acetobacterales</taxon>
        <taxon>Acetobacteraceae</taxon>
        <taxon>Acetobacter</taxon>
    </lineage>
</organism>
<dbReference type="Proteomes" id="UP000635278">
    <property type="component" value="Unassembled WGS sequence"/>
</dbReference>
<accession>A0ABX0JRK2</accession>
<keyword evidence="2" id="KW-0732">Signal</keyword>
<feature type="region of interest" description="Disordered" evidence="1">
    <location>
        <begin position="125"/>
        <end position="162"/>
    </location>
</feature>
<evidence type="ECO:0008006" key="5">
    <source>
        <dbReference type="Google" id="ProtNLM"/>
    </source>
</evidence>
<evidence type="ECO:0000256" key="2">
    <source>
        <dbReference type="SAM" id="SignalP"/>
    </source>
</evidence>
<evidence type="ECO:0000313" key="3">
    <source>
        <dbReference type="EMBL" id="NHN85146.1"/>
    </source>
</evidence>
<feature type="compositionally biased region" description="Low complexity" evidence="1">
    <location>
        <begin position="128"/>
        <end position="147"/>
    </location>
</feature>
<gene>
    <name evidence="3" type="ORF">GOB93_10905</name>
</gene>
<evidence type="ECO:0000313" key="4">
    <source>
        <dbReference type="Proteomes" id="UP000635278"/>
    </source>
</evidence>